<dbReference type="PANTHER" id="PTHR43711">
    <property type="entry name" value="TWO-COMPONENT HISTIDINE KINASE"/>
    <property type="match status" value="1"/>
</dbReference>
<dbReference type="AlphaFoldDB" id="A0A1F7XLW1"/>
<evidence type="ECO:0000256" key="3">
    <source>
        <dbReference type="ARBA" id="ARBA00022553"/>
    </source>
</evidence>
<dbReference type="Pfam" id="PF02518">
    <property type="entry name" value="HATPase_c"/>
    <property type="match status" value="1"/>
</dbReference>
<dbReference type="Pfam" id="PF00512">
    <property type="entry name" value="HisKA"/>
    <property type="match status" value="1"/>
</dbReference>
<keyword evidence="5" id="KW-0418">Kinase</keyword>
<evidence type="ECO:0000256" key="7">
    <source>
        <dbReference type="ARBA" id="ARBA00023136"/>
    </source>
</evidence>
<keyword evidence="3" id="KW-0597">Phosphoprotein</keyword>
<keyword evidence="7 8" id="KW-0472">Membrane</keyword>
<evidence type="ECO:0000256" key="4">
    <source>
        <dbReference type="ARBA" id="ARBA00022679"/>
    </source>
</evidence>
<dbReference type="SMART" id="SM00388">
    <property type="entry name" value="HisKA"/>
    <property type="match status" value="1"/>
</dbReference>
<keyword evidence="6" id="KW-0902">Two-component regulatory system</keyword>
<accession>A0A1F7XLW1</accession>
<dbReference type="Pfam" id="PF16927">
    <property type="entry name" value="HisKA_7TM"/>
    <property type="match status" value="1"/>
</dbReference>
<dbReference type="InterPro" id="IPR036097">
    <property type="entry name" value="HisK_dim/P_sf"/>
</dbReference>
<dbReference type="PROSITE" id="PS50109">
    <property type="entry name" value="HIS_KIN"/>
    <property type="match status" value="1"/>
</dbReference>
<dbReference type="CDD" id="cd16922">
    <property type="entry name" value="HATPase_EvgS-ArcB-TorS-like"/>
    <property type="match status" value="1"/>
</dbReference>
<feature type="transmembrane region" description="Helical" evidence="8">
    <location>
        <begin position="164"/>
        <end position="183"/>
    </location>
</feature>
<dbReference type="InterPro" id="IPR050736">
    <property type="entry name" value="Sensor_HK_Regulatory"/>
</dbReference>
<evidence type="ECO:0000313" key="11">
    <source>
        <dbReference type="Proteomes" id="UP000177382"/>
    </source>
</evidence>
<evidence type="ECO:0000256" key="1">
    <source>
        <dbReference type="ARBA" id="ARBA00000085"/>
    </source>
</evidence>
<dbReference type="Gene3D" id="3.30.565.10">
    <property type="entry name" value="Histidine kinase-like ATPase, C-terminal domain"/>
    <property type="match status" value="1"/>
</dbReference>
<evidence type="ECO:0000256" key="8">
    <source>
        <dbReference type="SAM" id="Phobius"/>
    </source>
</evidence>
<gene>
    <name evidence="10" type="ORF">A2V97_04425</name>
</gene>
<comment type="caution">
    <text evidence="10">The sequence shown here is derived from an EMBL/GenBank/DDBJ whole genome shotgun (WGS) entry which is preliminary data.</text>
</comment>
<evidence type="ECO:0000256" key="6">
    <source>
        <dbReference type="ARBA" id="ARBA00023012"/>
    </source>
</evidence>
<dbReference type="InterPro" id="IPR003594">
    <property type="entry name" value="HATPase_dom"/>
</dbReference>
<dbReference type="STRING" id="1802485.A2V97_04425"/>
<dbReference type="PRINTS" id="PR00344">
    <property type="entry name" value="BCTRLSENSOR"/>
</dbReference>
<dbReference type="PANTHER" id="PTHR43711:SF1">
    <property type="entry name" value="HISTIDINE KINASE 1"/>
    <property type="match status" value="1"/>
</dbReference>
<comment type="catalytic activity">
    <reaction evidence="1">
        <text>ATP + protein L-histidine = ADP + protein N-phospho-L-histidine.</text>
        <dbReference type="EC" id="2.7.13.3"/>
    </reaction>
</comment>
<dbReference type="FunFam" id="3.30.565.10:FF:000006">
    <property type="entry name" value="Sensor histidine kinase WalK"/>
    <property type="match status" value="1"/>
</dbReference>
<dbReference type="CDD" id="cd00082">
    <property type="entry name" value="HisKA"/>
    <property type="match status" value="1"/>
</dbReference>
<dbReference type="Gene3D" id="1.10.287.130">
    <property type="match status" value="1"/>
</dbReference>
<keyword evidence="8" id="KW-0812">Transmembrane</keyword>
<dbReference type="InterPro" id="IPR004358">
    <property type="entry name" value="Sig_transdc_His_kin-like_C"/>
</dbReference>
<dbReference type="Proteomes" id="UP000177382">
    <property type="component" value="Unassembled WGS sequence"/>
</dbReference>
<dbReference type="SMART" id="SM00387">
    <property type="entry name" value="HATPase_c"/>
    <property type="match status" value="1"/>
</dbReference>
<evidence type="ECO:0000313" key="10">
    <source>
        <dbReference type="EMBL" id="OGM15983.1"/>
    </source>
</evidence>
<sequence length="494" mass="55406">MAILLIAWAATNYLALSPGSEETRLFWVRIVMFVTTPLAPLIFLLASVFPEANFNIKKSLFLVILFSTLFTAAIALSPYTFTKLVNLPDGSFRLYPGWGIIAYAINLMVLLSWGLAKLVQKYKKSNGLLRKQLGIFVYSIVISFSLMTLTNFIAVVVFKTISLTMLGPTFTLLIVAGISYAIIRHGLLDIKILATELFVVFLLLILFAKIVIFTSIGELIVDVVIFVSVLFFGILLIRSVIREVMQREKLQVLTERLKAVDKQKDEFVSMAAHELRAPMTAIKGYLSMVVEGDAGDIPEKARGFLADTAAINERLIRLVNNMLNVSRIEEGRMVYQIEQENLSSVVRAAFAQFRSETERKGLKFELIIPPEIKDRIEVDMDRIHEVVANLLSNAIKYTEKGKITVRLSQPNPGNVRFEVEDTGPGISKEEQGKLFQKFVRAESSIGKTTGTGLGLYICRLLIEKFYGRIGLISEEKKGSIFWFEIPLVNKKVTA</sequence>
<feature type="domain" description="Histidine kinase" evidence="9">
    <location>
        <begin position="270"/>
        <end position="489"/>
    </location>
</feature>
<feature type="transmembrane region" description="Helical" evidence="8">
    <location>
        <begin position="135"/>
        <end position="158"/>
    </location>
</feature>
<protein>
    <recommendedName>
        <fullName evidence="2">histidine kinase</fullName>
        <ecNumber evidence="2">2.7.13.3</ecNumber>
    </recommendedName>
</protein>
<dbReference type="InterPro" id="IPR003661">
    <property type="entry name" value="HisK_dim/P_dom"/>
</dbReference>
<dbReference type="GO" id="GO:0000155">
    <property type="term" value="F:phosphorelay sensor kinase activity"/>
    <property type="evidence" value="ECO:0007669"/>
    <property type="project" value="InterPro"/>
</dbReference>
<dbReference type="InterPro" id="IPR031621">
    <property type="entry name" value="HisKA_7TM"/>
</dbReference>
<feature type="transmembrane region" description="Helical" evidence="8">
    <location>
        <begin position="219"/>
        <end position="241"/>
    </location>
</feature>
<organism evidence="10 11">
    <name type="scientific">Candidatus Woesebacteria bacterium RBG_16_42_24</name>
    <dbReference type="NCBI Taxonomy" id="1802485"/>
    <lineage>
        <taxon>Bacteria</taxon>
        <taxon>Candidatus Woeseibacteriota</taxon>
    </lineage>
</organism>
<keyword evidence="8" id="KW-1133">Transmembrane helix</keyword>
<dbReference type="EC" id="2.7.13.3" evidence="2"/>
<evidence type="ECO:0000259" key="9">
    <source>
        <dbReference type="PROSITE" id="PS50109"/>
    </source>
</evidence>
<keyword evidence="4" id="KW-0808">Transferase</keyword>
<dbReference type="InterPro" id="IPR036890">
    <property type="entry name" value="HATPase_C_sf"/>
</dbReference>
<name>A0A1F7XLW1_9BACT</name>
<feature type="transmembrane region" description="Helical" evidence="8">
    <location>
        <begin position="94"/>
        <end position="115"/>
    </location>
</feature>
<dbReference type="EMBL" id="MGFX01000001">
    <property type="protein sequence ID" value="OGM15983.1"/>
    <property type="molecule type" value="Genomic_DNA"/>
</dbReference>
<evidence type="ECO:0000256" key="2">
    <source>
        <dbReference type="ARBA" id="ARBA00012438"/>
    </source>
</evidence>
<feature type="transmembrane region" description="Helical" evidence="8">
    <location>
        <begin position="26"/>
        <end position="48"/>
    </location>
</feature>
<evidence type="ECO:0000256" key="5">
    <source>
        <dbReference type="ARBA" id="ARBA00022777"/>
    </source>
</evidence>
<dbReference type="FunFam" id="1.10.287.130:FF:000001">
    <property type="entry name" value="Two-component sensor histidine kinase"/>
    <property type="match status" value="1"/>
</dbReference>
<proteinExistence type="predicted"/>
<feature type="transmembrane region" description="Helical" evidence="8">
    <location>
        <begin position="190"/>
        <end position="213"/>
    </location>
</feature>
<dbReference type="InterPro" id="IPR005467">
    <property type="entry name" value="His_kinase_dom"/>
</dbReference>
<dbReference type="SUPFAM" id="SSF55874">
    <property type="entry name" value="ATPase domain of HSP90 chaperone/DNA topoisomerase II/histidine kinase"/>
    <property type="match status" value="1"/>
</dbReference>
<reference evidence="10 11" key="1">
    <citation type="journal article" date="2016" name="Nat. Commun.">
        <title>Thousands of microbial genomes shed light on interconnected biogeochemical processes in an aquifer system.</title>
        <authorList>
            <person name="Anantharaman K."/>
            <person name="Brown C.T."/>
            <person name="Hug L.A."/>
            <person name="Sharon I."/>
            <person name="Castelle C.J."/>
            <person name="Probst A.J."/>
            <person name="Thomas B.C."/>
            <person name="Singh A."/>
            <person name="Wilkins M.J."/>
            <person name="Karaoz U."/>
            <person name="Brodie E.L."/>
            <person name="Williams K.H."/>
            <person name="Hubbard S.S."/>
            <person name="Banfield J.F."/>
        </authorList>
    </citation>
    <scope>NUCLEOTIDE SEQUENCE [LARGE SCALE GENOMIC DNA]</scope>
</reference>
<dbReference type="SUPFAM" id="SSF47384">
    <property type="entry name" value="Homodimeric domain of signal transducing histidine kinase"/>
    <property type="match status" value="1"/>
</dbReference>
<feature type="transmembrane region" description="Helical" evidence="8">
    <location>
        <begin position="60"/>
        <end position="82"/>
    </location>
</feature>